<evidence type="ECO:0000313" key="3">
    <source>
        <dbReference type="Proteomes" id="UP001217417"/>
    </source>
</evidence>
<evidence type="ECO:0000313" key="2">
    <source>
        <dbReference type="EMBL" id="KAJ8097891.1"/>
    </source>
</evidence>
<dbReference type="EMBL" id="JARPMG010000010">
    <property type="protein sequence ID" value="KAJ8097891.1"/>
    <property type="molecule type" value="Genomic_DNA"/>
</dbReference>
<reference evidence="2" key="1">
    <citation type="submission" date="2023-03" db="EMBL/GenBank/DDBJ databases">
        <title>Near-Complete genome sequence of Lipomyces tetrasporous NRRL Y-64009, an oleaginous yeast capable of growing on lignocellulosic hydrolysates.</title>
        <authorList>
            <consortium name="Lawrence Berkeley National Laboratory"/>
            <person name="Jagtap S.S."/>
            <person name="Liu J.-J."/>
            <person name="Walukiewicz H.E."/>
            <person name="Pangilinan J."/>
            <person name="Lipzen A."/>
            <person name="Ahrendt S."/>
            <person name="Koriabine M."/>
            <person name="Cobaugh K."/>
            <person name="Salamov A."/>
            <person name="Yoshinaga Y."/>
            <person name="Ng V."/>
            <person name="Daum C."/>
            <person name="Grigoriev I.V."/>
            <person name="Slininger P.J."/>
            <person name="Dien B.S."/>
            <person name="Jin Y.-S."/>
            <person name="Rao C.V."/>
        </authorList>
    </citation>
    <scope>NUCLEOTIDE SEQUENCE</scope>
    <source>
        <strain evidence="2">NRRL Y-64009</strain>
    </source>
</reference>
<accession>A0AAD7QMC6</accession>
<protein>
    <submittedName>
        <fullName evidence="2">Uncharacterized protein</fullName>
    </submittedName>
</protein>
<name>A0AAD7QMC6_9ASCO</name>
<proteinExistence type="predicted"/>
<dbReference type="AlphaFoldDB" id="A0AAD7QMC6"/>
<gene>
    <name evidence="2" type="ORF">POJ06DRAFT_24732</name>
</gene>
<comment type="caution">
    <text evidence="2">The sequence shown here is derived from an EMBL/GenBank/DDBJ whole genome shotgun (WGS) entry which is preliminary data.</text>
</comment>
<keyword evidence="3" id="KW-1185">Reference proteome</keyword>
<feature type="region of interest" description="Disordered" evidence="1">
    <location>
        <begin position="80"/>
        <end position="116"/>
    </location>
</feature>
<evidence type="ECO:0000256" key="1">
    <source>
        <dbReference type="SAM" id="MobiDB-lite"/>
    </source>
</evidence>
<dbReference type="Proteomes" id="UP001217417">
    <property type="component" value="Unassembled WGS sequence"/>
</dbReference>
<dbReference type="RefSeq" id="XP_056041341.1">
    <property type="nucleotide sequence ID" value="XM_056186891.1"/>
</dbReference>
<dbReference type="GeneID" id="80882057"/>
<sequence length="304" mass="32959">MRMPRKNRTQLKLTARDSVNTTSNSAAALTINVPAVWEPAAKTTNGEDAKLVDINSGTAMVNYNNRDISSETDAVMEIDIPSTSNSPCHPSPPHNAPRGPTNPLQSSNSSEDSHSFKIAESTQSCSACATTLSTLRHETETYKKLVCRLSLEVARLRRYGAAMGMALAAIDVDGCQNVVTVIVKNCPEAPESVSSRIPDYMMKEVITVYYVARTATPLGRVAPSPEKDNNKKAVYLVKVKCKNLAAANLVCSLLRYVYNKSPNCEITVADKIGELKLNRIAKCGHCSEEEVLGTCSLIFRGVSC</sequence>
<organism evidence="2 3">
    <name type="scientific">Lipomyces tetrasporus</name>
    <dbReference type="NCBI Taxonomy" id="54092"/>
    <lineage>
        <taxon>Eukaryota</taxon>
        <taxon>Fungi</taxon>
        <taxon>Dikarya</taxon>
        <taxon>Ascomycota</taxon>
        <taxon>Saccharomycotina</taxon>
        <taxon>Lipomycetes</taxon>
        <taxon>Lipomycetales</taxon>
        <taxon>Lipomycetaceae</taxon>
        <taxon>Lipomyces</taxon>
    </lineage>
</organism>